<dbReference type="AlphaFoldDB" id="A0A6J4JEZ9"/>
<dbReference type="Pfam" id="PF00908">
    <property type="entry name" value="dTDP_sugar_isom"/>
    <property type="match status" value="1"/>
</dbReference>
<comment type="catalytic activity">
    <reaction evidence="1 7">
        <text>dTDP-4-dehydro-6-deoxy-alpha-D-glucose = dTDP-4-dehydro-beta-L-rhamnose</text>
        <dbReference type="Rhea" id="RHEA:16969"/>
        <dbReference type="ChEBI" id="CHEBI:57649"/>
        <dbReference type="ChEBI" id="CHEBI:62830"/>
        <dbReference type="EC" id="5.1.3.13"/>
    </reaction>
</comment>
<dbReference type="PANTHER" id="PTHR21047:SF2">
    <property type="entry name" value="THYMIDINE DIPHOSPHO-4-KETO-RHAMNOSE 3,5-EPIMERASE"/>
    <property type="match status" value="1"/>
</dbReference>
<dbReference type="InterPro" id="IPR000888">
    <property type="entry name" value="RmlC-like"/>
</dbReference>
<evidence type="ECO:0000256" key="2">
    <source>
        <dbReference type="ARBA" id="ARBA00001997"/>
    </source>
</evidence>
<evidence type="ECO:0000256" key="3">
    <source>
        <dbReference type="ARBA" id="ARBA00012098"/>
    </source>
</evidence>
<comment type="function">
    <text evidence="2 7">Catalyzes the epimerization of the C3' and C5'positions of dTDP-6-deoxy-D-xylo-4-hexulose, forming dTDP-6-deoxy-L-lyxo-4-hexulose.</text>
</comment>
<dbReference type="EMBL" id="CADCTG010000253">
    <property type="protein sequence ID" value="CAA9274936.1"/>
    <property type="molecule type" value="Genomic_DNA"/>
</dbReference>
<comment type="pathway">
    <text evidence="7">Carbohydrate biosynthesis; dTDP-L-rhamnose biosynthesis.</text>
</comment>
<evidence type="ECO:0000256" key="1">
    <source>
        <dbReference type="ARBA" id="ARBA00001298"/>
    </source>
</evidence>
<sequence length="188" mass="21335">MIFHDTPLEGVFLIEPEKRGDERGFFARVFCEDEFAAHGLETRFVQANNSLTAKKGTLRGMHYQLPPAAEVKLVRCIRGGLHDLIVDLRPDSPSFGKWFGADLTAENRMMMYVPRGFAHGFVTLTENAEAFYMVSAPYAPQEERGLRFDDPWFSAEWPVPPAELSAKDASWPAKDPVYHAFEKLRGLR</sequence>
<organism evidence="8">
    <name type="scientific">uncultured Acetobacteraceae bacterium</name>
    <dbReference type="NCBI Taxonomy" id="169975"/>
    <lineage>
        <taxon>Bacteria</taxon>
        <taxon>Pseudomonadati</taxon>
        <taxon>Pseudomonadota</taxon>
        <taxon>Alphaproteobacteria</taxon>
        <taxon>Acetobacterales</taxon>
        <taxon>Acetobacteraceae</taxon>
        <taxon>environmental samples</taxon>
    </lineage>
</organism>
<dbReference type="GO" id="GO:0019305">
    <property type="term" value="P:dTDP-rhamnose biosynthetic process"/>
    <property type="evidence" value="ECO:0007669"/>
    <property type="project" value="UniProtKB-UniRule"/>
</dbReference>
<keyword evidence="7 8" id="KW-0413">Isomerase</keyword>
<dbReference type="InterPro" id="IPR014710">
    <property type="entry name" value="RmlC-like_jellyroll"/>
</dbReference>
<dbReference type="GO" id="GO:0008830">
    <property type="term" value="F:dTDP-4-dehydrorhamnose 3,5-epimerase activity"/>
    <property type="evidence" value="ECO:0007669"/>
    <property type="project" value="UniProtKB-UniRule"/>
</dbReference>
<comment type="subunit">
    <text evidence="7">Homodimer.</text>
</comment>
<evidence type="ECO:0000256" key="6">
    <source>
        <dbReference type="PIRSR" id="PIRSR600888-3"/>
    </source>
</evidence>
<dbReference type="CDD" id="cd00438">
    <property type="entry name" value="cupin_RmlC"/>
    <property type="match status" value="1"/>
</dbReference>
<gene>
    <name evidence="8" type="ORF">AVDCRST_MAG08-3386</name>
</gene>
<dbReference type="UniPathway" id="UPA00124"/>
<dbReference type="SUPFAM" id="SSF51182">
    <property type="entry name" value="RmlC-like cupins"/>
    <property type="match status" value="1"/>
</dbReference>
<comment type="similarity">
    <text evidence="7">Belongs to the dTDP-4-dehydrorhamnose 3,5-epimerase family.</text>
</comment>
<dbReference type="GO" id="GO:0000271">
    <property type="term" value="P:polysaccharide biosynthetic process"/>
    <property type="evidence" value="ECO:0007669"/>
    <property type="project" value="TreeGrafter"/>
</dbReference>
<evidence type="ECO:0000313" key="8">
    <source>
        <dbReference type="EMBL" id="CAA9274936.1"/>
    </source>
</evidence>
<proteinExistence type="inferred from homology"/>
<evidence type="ECO:0000256" key="5">
    <source>
        <dbReference type="PIRSR" id="PIRSR600888-1"/>
    </source>
</evidence>
<dbReference type="NCBIfam" id="TIGR01221">
    <property type="entry name" value="rmlC"/>
    <property type="match status" value="1"/>
</dbReference>
<dbReference type="Gene3D" id="2.60.120.10">
    <property type="entry name" value="Jelly Rolls"/>
    <property type="match status" value="1"/>
</dbReference>
<dbReference type="GO" id="GO:0005829">
    <property type="term" value="C:cytosol"/>
    <property type="evidence" value="ECO:0007669"/>
    <property type="project" value="TreeGrafter"/>
</dbReference>
<reference evidence="8" key="1">
    <citation type="submission" date="2020-02" db="EMBL/GenBank/DDBJ databases">
        <authorList>
            <person name="Meier V. D."/>
        </authorList>
    </citation>
    <scope>NUCLEOTIDE SEQUENCE</scope>
    <source>
        <strain evidence="8">AVDCRST_MAG08</strain>
    </source>
</reference>
<protein>
    <recommendedName>
        <fullName evidence="4 7">dTDP-4-dehydrorhamnose 3,5-epimerase</fullName>
        <ecNumber evidence="3 7">5.1.3.13</ecNumber>
    </recommendedName>
    <alternativeName>
        <fullName evidence="7">Thymidine diphospho-4-keto-rhamnose 3,5-epimerase</fullName>
    </alternativeName>
</protein>
<evidence type="ECO:0000256" key="4">
    <source>
        <dbReference type="ARBA" id="ARBA00019595"/>
    </source>
</evidence>
<feature type="active site" description="Proton donor" evidence="5">
    <location>
        <position position="132"/>
    </location>
</feature>
<dbReference type="InterPro" id="IPR011051">
    <property type="entry name" value="RmlC_Cupin_sf"/>
</dbReference>
<name>A0A6J4JEZ9_9PROT</name>
<dbReference type="EC" id="5.1.3.13" evidence="3 7"/>
<accession>A0A6J4JEZ9</accession>
<feature type="active site" description="Proton acceptor" evidence="5">
    <location>
        <position position="62"/>
    </location>
</feature>
<feature type="site" description="Participates in a stacking interaction with the thymidine ring of dTDP-4-oxo-6-deoxyglucose" evidence="6">
    <location>
        <position position="138"/>
    </location>
</feature>
<dbReference type="PANTHER" id="PTHR21047">
    <property type="entry name" value="DTDP-6-DEOXY-D-GLUCOSE-3,5 EPIMERASE"/>
    <property type="match status" value="1"/>
</dbReference>
<evidence type="ECO:0000256" key="7">
    <source>
        <dbReference type="RuleBase" id="RU364069"/>
    </source>
</evidence>